<evidence type="ECO:0000256" key="5">
    <source>
        <dbReference type="PROSITE-ProRule" id="PRU00169"/>
    </source>
</evidence>
<organism evidence="8 9">
    <name type="scientific">Pseudobdellovibrio exovorus JSS</name>
    <dbReference type="NCBI Taxonomy" id="1184267"/>
    <lineage>
        <taxon>Bacteria</taxon>
        <taxon>Pseudomonadati</taxon>
        <taxon>Bdellovibrionota</taxon>
        <taxon>Bdellovibrionia</taxon>
        <taxon>Bdellovibrionales</taxon>
        <taxon>Pseudobdellovibrionaceae</taxon>
        <taxon>Pseudobdellovibrio</taxon>
    </lineage>
</organism>
<keyword evidence="2" id="KW-0067">ATP-binding</keyword>
<dbReference type="GO" id="GO:0043565">
    <property type="term" value="F:sequence-specific DNA binding"/>
    <property type="evidence" value="ECO:0007669"/>
    <property type="project" value="InterPro"/>
</dbReference>
<dbReference type="InterPro" id="IPR002078">
    <property type="entry name" value="Sigma_54_int"/>
</dbReference>
<dbReference type="InterPro" id="IPR011006">
    <property type="entry name" value="CheY-like_superfamily"/>
</dbReference>
<dbReference type="InterPro" id="IPR001789">
    <property type="entry name" value="Sig_transdc_resp-reg_receiver"/>
</dbReference>
<reference evidence="8 9" key="1">
    <citation type="journal article" date="2013" name="ISME J.">
        <title>By their genes ye shall know them: genomic signatures of predatory bacteria.</title>
        <authorList>
            <person name="Pasternak Z."/>
            <person name="Pietrokovski S."/>
            <person name="Rotem O."/>
            <person name="Gophna U."/>
            <person name="Lurie-Weinberger M.N."/>
            <person name="Jurkevitch E."/>
        </authorList>
    </citation>
    <scope>NUCLEOTIDE SEQUENCE [LARGE SCALE GENOMIC DNA]</scope>
    <source>
        <strain evidence="8 9">JSS</strain>
    </source>
</reference>
<keyword evidence="9" id="KW-1185">Reference proteome</keyword>
<dbReference type="KEGG" id="bex:A11Q_371"/>
<dbReference type="CDD" id="cd00009">
    <property type="entry name" value="AAA"/>
    <property type="match status" value="1"/>
</dbReference>
<keyword evidence="1" id="KW-0547">Nucleotide-binding</keyword>
<dbReference type="SUPFAM" id="SSF52172">
    <property type="entry name" value="CheY-like"/>
    <property type="match status" value="1"/>
</dbReference>
<dbReference type="PROSITE" id="PS50110">
    <property type="entry name" value="RESPONSE_REGULATORY"/>
    <property type="match status" value="1"/>
</dbReference>
<evidence type="ECO:0008006" key="10">
    <source>
        <dbReference type="Google" id="ProtNLM"/>
    </source>
</evidence>
<dbReference type="RefSeq" id="WP_015469081.1">
    <property type="nucleotide sequence ID" value="NC_020813.1"/>
</dbReference>
<protein>
    <recommendedName>
        <fullName evidence="10">NtrC family transcriptional regulator</fullName>
    </recommendedName>
</protein>
<dbReference type="InterPro" id="IPR025662">
    <property type="entry name" value="Sigma_54_int_dom_ATP-bd_1"/>
</dbReference>
<proteinExistence type="predicted"/>
<dbReference type="EMBL" id="CP003537">
    <property type="protein sequence ID" value="AGH94591.1"/>
    <property type="molecule type" value="Genomic_DNA"/>
</dbReference>
<dbReference type="InterPro" id="IPR058031">
    <property type="entry name" value="AAA_lid_NorR"/>
</dbReference>
<dbReference type="Pfam" id="PF25601">
    <property type="entry name" value="AAA_lid_14"/>
    <property type="match status" value="1"/>
</dbReference>
<feature type="domain" description="Sigma-54 factor interaction" evidence="6">
    <location>
        <begin position="151"/>
        <end position="380"/>
    </location>
</feature>
<dbReference type="InterPro" id="IPR003593">
    <property type="entry name" value="AAA+_ATPase"/>
</dbReference>
<evidence type="ECO:0000256" key="2">
    <source>
        <dbReference type="ARBA" id="ARBA00022840"/>
    </source>
</evidence>
<dbReference type="STRING" id="1184267.A11Q_371"/>
<feature type="domain" description="Response regulatory" evidence="7">
    <location>
        <begin position="8"/>
        <end position="124"/>
    </location>
</feature>
<dbReference type="AlphaFoldDB" id="M4V994"/>
<dbReference type="SMART" id="SM00382">
    <property type="entry name" value="AAA"/>
    <property type="match status" value="1"/>
</dbReference>
<dbReference type="SMART" id="SM00448">
    <property type="entry name" value="REC"/>
    <property type="match status" value="1"/>
</dbReference>
<dbReference type="GO" id="GO:0000160">
    <property type="term" value="P:phosphorelay signal transduction system"/>
    <property type="evidence" value="ECO:0007669"/>
    <property type="project" value="InterPro"/>
</dbReference>
<feature type="modified residue" description="4-aspartylphosphate" evidence="5">
    <location>
        <position position="59"/>
    </location>
</feature>
<evidence type="ECO:0000256" key="4">
    <source>
        <dbReference type="ARBA" id="ARBA00023163"/>
    </source>
</evidence>
<dbReference type="PATRIC" id="fig|1184267.3.peg.374"/>
<dbReference type="Pfam" id="PF00158">
    <property type="entry name" value="Sigma54_activat"/>
    <property type="match status" value="1"/>
</dbReference>
<name>M4V994_9BACT</name>
<dbReference type="Gene3D" id="3.40.50.2300">
    <property type="match status" value="1"/>
</dbReference>
<dbReference type="GO" id="GO:0005524">
    <property type="term" value="F:ATP binding"/>
    <property type="evidence" value="ECO:0007669"/>
    <property type="project" value="UniProtKB-KW"/>
</dbReference>
<dbReference type="Pfam" id="PF00072">
    <property type="entry name" value="Response_reg"/>
    <property type="match status" value="1"/>
</dbReference>
<dbReference type="FunFam" id="3.40.50.300:FF:000006">
    <property type="entry name" value="DNA-binding transcriptional regulator NtrC"/>
    <property type="match status" value="1"/>
</dbReference>
<dbReference type="PROSITE" id="PS50045">
    <property type="entry name" value="SIGMA54_INTERACT_4"/>
    <property type="match status" value="1"/>
</dbReference>
<dbReference type="HOGENOM" id="CLU_000445_0_6_7"/>
<dbReference type="InterPro" id="IPR025943">
    <property type="entry name" value="Sigma_54_int_dom_ATP-bd_2"/>
</dbReference>
<dbReference type="InterPro" id="IPR009057">
    <property type="entry name" value="Homeodomain-like_sf"/>
</dbReference>
<dbReference type="Gene3D" id="1.10.8.60">
    <property type="match status" value="1"/>
</dbReference>
<accession>M4V994</accession>
<dbReference type="InterPro" id="IPR027417">
    <property type="entry name" value="P-loop_NTPase"/>
</dbReference>
<dbReference type="Gene3D" id="1.10.10.60">
    <property type="entry name" value="Homeodomain-like"/>
    <property type="match status" value="1"/>
</dbReference>
<dbReference type="SUPFAM" id="SSF52540">
    <property type="entry name" value="P-loop containing nucleoside triphosphate hydrolases"/>
    <property type="match status" value="1"/>
</dbReference>
<evidence type="ECO:0000259" key="6">
    <source>
        <dbReference type="PROSITE" id="PS50045"/>
    </source>
</evidence>
<keyword evidence="5" id="KW-0597">Phosphoprotein</keyword>
<evidence type="ECO:0000313" key="8">
    <source>
        <dbReference type="EMBL" id="AGH94591.1"/>
    </source>
</evidence>
<dbReference type="PANTHER" id="PTHR32071">
    <property type="entry name" value="TRANSCRIPTIONAL REGULATORY PROTEIN"/>
    <property type="match status" value="1"/>
</dbReference>
<dbReference type="PROSITE" id="PS00676">
    <property type="entry name" value="SIGMA54_INTERACT_2"/>
    <property type="match status" value="1"/>
</dbReference>
<dbReference type="InterPro" id="IPR002197">
    <property type="entry name" value="HTH_Fis"/>
</dbReference>
<dbReference type="Gene3D" id="3.40.50.300">
    <property type="entry name" value="P-loop containing nucleotide triphosphate hydrolases"/>
    <property type="match status" value="1"/>
</dbReference>
<dbReference type="PROSITE" id="PS00675">
    <property type="entry name" value="SIGMA54_INTERACT_1"/>
    <property type="match status" value="1"/>
</dbReference>
<keyword evidence="3" id="KW-0805">Transcription regulation</keyword>
<gene>
    <name evidence="8" type="ORF">A11Q_371</name>
</gene>
<dbReference type="Pfam" id="PF02954">
    <property type="entry name" value="HTH_8"/>
    <property type="match status" value="1"/>
</dbReference>
<keyword evidence="4" id="KW-0804">Transcription</keyword>
<dbReference type="eggNOG" id="COG2204">
    <property type="taxonomic scope" value="Bacteria"/>
</dbReference>
<dbReference type="Proteomes" id="UP000012040">
    <property type="component" value="Chromosome"/>
</dbReference>
<evidence type="ECO:0000256" key="3">
    <source>
        <dbReference type="ARBA" id="ARBA00023015"/>
    </source>
</evidence>
<evidence type="ECO:0000256" key="1">
    <source>
        <dbReference type="ARBA" id="ARBA00022741"/>
    </source>
</evidence>
<sequence length="480" mass="54083">MNEKLNARLVVVDDDETIQDLLTAYFKPRGYEVITYSDAESALAESKNKNTKWDILISDLELPQMSGLKFIEELKKIRPELPIIFVTATNTVETAVEAIHNGAYDFIVKPIHLPQLQISVERARHFATLNENISELRQHIKTKDTKHSDLIIGRSPKLLAALDVAKKVAPSNTNIFISGESGTGKEIFARYIHSQSSRAKGPFVAINCSAIPENLLESELFGHAKGAFTGAVDKKIGLFEEAENGTLFLDEIGDLSLSLQAKLLRVLQERKIKRVGENEFRPINARIISATHKNLSQEVIEGRFREDLFFRLNVIPIHIPNLRSRPEDIMPLAEHFLKKYTLINGSPAREFSREAKKFLLENTWKGNVRELENSIERAVVMCTEPTIQCSDFLVANAEGEATSIDLSSMTQNTSMDMSNSTEVFVLRVNQSLPELQEVVQKYIEFAVHRNGGAKDKTAKEIGIDRKTLYRKMKMAEGFVQ</sequence>
<dbReference type="CDD" id="cd00156">
    <property type="entry name" value="REC"/>
    <property type="match status" value="1"/>
</dbReference>
<evidence type="ECO:0000313" key="9">
    <source>
        <dbReference type="Proteomes" id="UP000012040"/>
    </source>
</evidence>
<dbReference type="GO" id="GO:0006355">
    <property type="term" value="P:regulation of DNA-templated transcription"/>
    <property type="evidence" value="ECO:0007669"/>
    <property type="project" value="InterPro"/>
</dbReference>
<dbReference type="OrthoDB" id="5289327at2"/>
<evidence type="ECO:0000259" key="7">
    <source>
        <dbReference type="PROSITE" id="PS50110"/>
    </source>
</evidence>
<dbReference type="SUPFAM" id="SSF46689">
    <property type="entry name" value="Homeodomain-like"/>
    <property type="match status" value="1"/>
</dbReference>
<dbReference type="PANTHER" id="PTHR32071:SF113">
    <property type="entry name" value="ALGINATE BIOSYNTHESIS TRANSCRIPTIONAL REGULATORY PROTEIN ALGB"/>
    <property type="match status" value="1"/>
</dbReference>